<evidence type="ECO:0000256" key="6">
    <source>
        <dbReference type="ARBA" id="ARBA00023004"/>
    </source>
</evidence>
<name>A0A2I2FWJ0_9EURO</name>
<evidence type="ECO:0000256" key="1">
    <source>
        <dbReference type="ARBA" id="ARBA00001954"/>
    </source>
</evidence>
<keyword evidence="4 8" id="KW-0223">Dioxygenase</keyword>
<gene>
    <name evidence="8" type="ORF">P170DRAFT_479542</name>
</gene>
<dbReference type="VEuPathDB" id="FungiDB:P170DRAFT_479542"/>
<comment type="similarity">
    <text evidence="2">Belongs to the TfdA dioxygenase family.</text>
</comment>
<evidence type="ECO:0000313" key="8">
    <source>
        <dbReference type="EMBL" id="PLB45013.1"/>
    </source>
</evidence>
<sequence length="352" mass="39255">MTSSSTPKVQRQRSSGSLDSYEPVLVTPVIGTEFPKNTCNIVDDILHAEDADRKIKDLAILVAERGVVFFRAQDNLTNAIQKDLILRMGALTGRPSSHGLHIHPVTNDAREFGDPDPQISTISSEGRKKLYKGSVYSTQAAVWHSDISFEHAPADFSSLRLTSLPVTGGDTLWASGYEMYDRISKPYQRFLEGLTAEHRGEGFRSMALSGKFEMFGGPRGSPVNVGEELVAMHPVVRTNPITWWRSIFSVGSFPVRINEVNRRESANMLQWFQDLITYGHDLQVRFKWNEPNDIAIWDNRSVFHTATGDHEGFGARSGNRAVGVGEVPFFDPESKSRREDLGITDTLAACHF</sequence>
<keyword evidence="5" id="KW-0560">Oxidoreductase</keyword>
<dbReference type="Gene3D" id="3.60.130.10">
    <property type="entry name" value="Clavaminate synthase-like"/>
    <property type="match status" value="1"/>
</dbReference>
<reference evidence="8 9" key="1">
    <citation type="submission" date="2016-12" db="EMBL/GenBank/DDBJ databases">
        <title>The genomes of Aspergillus section Nigri reveals drivers in fungal speciation.</title>
        <authorList>
            <consortium name="DOE Joint Genome Institute"/>
            <person name="Vesth T.C."/>
            <person name="Nybo J."/>
            <person name="Theobald S."/>
            <person name="Brandl J."/>
            <person name="Frisvad J.C."/>
            <person name="Nielsen K.F."/>
            <person name="Lyhne E.K."/>
            <person name="Kogle M.E."/>
            <person name="Kuo A."/>
            <person name="Riley R."/>
            <person name="Clum A."/>
            <person name="Nolan M."/>
            <person name="Lipzen A."/>
            <person name="Salamov A."/>
            <person name="Henrissat B."/>
            <person name="Wiebenga A."/>
            <person name="De Vries R.P."/>
            <person name="Grigoriev I.V."/>
            <person name="Mortensen U.H."/>
            <person name="Andersen M.R."/>
            <person name="Baker S.E."/>
        </authorList>
    </citation>
    <scope>NUCLEOTIDE SEQUENCE [LARGE SCALE GENOMIC DNA]</scope>
    <source>
        <strain evidence="8 9">IBT 23096</strain>
    </source>
</reference>
<dbReference type="GO" id="GO:0046872">
    <property type="term" value="F:metal ion binding"/>
    <property type="evidence" value="ECO:0007669"/>
    <property type="project" value="UniProtKB-KW"/>
</dbReference>
<keyword evidence="9" id="KW-1185">Reference proteome</keyword>
<evidence type="ECO:0000256" key="4">
    <source>
        <dbReference type="ARBA" id="ARBA00022964"/>
    </source>
</evidence>
<evidence type="ECO:0000256" key="3">
    <source>
        <dbReference type="ARBA" id="ARBA00022723"/>
    </source>
</evidence>
<dbReference type="GO" id="GO:0016706">
    <property type="term" value="F:2-oxoglutarate-dependent dioxygenase activity"/>
    <property type="evidence" value="ECO:0007669"/>
    <property type="project" value="TreeGrafter"/>
</dbReference>
<feature type="domain" description="TauD/TfdA-like" evidence="7">
    <location>
        <begin position="52"/>
        <end position="311"/>
    </location>
</feature>
<dbReference type="Proteomes" id="UP000234275">
    <property type="component" value="Unassembled WGS sequence"/>
</dbReference>
<keyword evidence="6" id="KW-0408">Iron</keyword>
<proteinExistence type="inferred from homology"/>
<organism evidence="8 9">
    <name type="scientific">Aspergillus steynii IBT 23096</name>
    <dbReference type="NCBI Taxonomy" id="1392250"/>
    <lineage>
        <taxon>Eukaryota</taxon>
        <taxon>Fungi</taxon>
        <taxon>Dikarya</taxon>
        <taxon>Ascomycota</taxon>
        <taxon>Pezizomycotina</taxon>
        <taxon>Eurotiomycetes</taxon>
        <taxon>Eurotiomycetidae</taxon>
        <taxon>Eurotiales</taxon>
        <taxon>Aspergillaceae</taxon>
        <taxon>Aspergillus</taxon>
        <taxon>Aspergillus subgen. Circumdati</taxon>
    </lineage>
</organism>
<dbReference type="STRING" id="1392250.A0A2I2FWJ0"/>
<comment type="cofactor">
    <cofactor evidence="1">
        <name>Fe(2+)</name>
        <dbReference type="ChEBI" id="CHEBI:29033"/>
    </cofactor>
</comment>
<dbReference type="RefSeq" id="XP_024700315.1">
    <property type="nucleotide sequence ID" value="XM_024853694.1"/>
</dbReference>
<dbReference type="InterPro" id="IPR003819">
    <property type="entry name" value="TauD/TfdA-like"/>
</dbReference>
<keyword evidence="3" id="KW-0479">Metal-binding</keyword>
<dbReference type="InterPro" id="IPR051323">
    <property type="entry name" value="AtsK-like"/>
</dbReference>
<accession>A0A2I2FWJ0</accession>
<dbReference type="PANTHER" id="PTHR30468:SF10">
    <property type="entry name" value="TAUD_TFDA-LIKE DOMAIN-CONTAINING PROTEIN"/>
    <property type="match status" value="1"/>
</dbReference>
<dbReference type="GeneID" id="36561392"/>
<evidence type="ECO:0000259" key="7">
    <source>
        <dbReference type="Pfam" id="PF02668"/>
    </source>
</evidence>
<dbReference type="Pfam" id="PF02668">
    <property type="entry name" value="TauD"/>
    <property type="match status" value="1"/>
</dbReference>
<dbReference type="GO" id="GO:0005737">
    <property type="term" value="C:cytoplasm"/>
    <property type="evidence" value="ECO:0007669"/>
    <property type="project" value="TreeGrafter"/>
</dbReference>
<dbReference type="SUPFAM" id="SSF51197">
    <property type="entry name" value="Clavaminate synthase-like"/>
    <property type="match status" value="1"/>
</dbReference>
<evidence type="ECO:0000313" key="9">
    <source>
        <dbReference type="Proteomes" id="UP000234275"/>
    </source>
</evidence>
<dbReference type="AlphaFoldDB" id="A0A2I2FWJ0"/>
<dbReference type="EMBL" id="MSFO01000008">
    <property type="protein sequence ID" value="PLB45013.1"/>
    <property type="molecule type" value="Genomic_DNA"/>
</dbReference>
<dbReference type="OrthoDB" id="10257314at2759"/>
<dbReference type="PANTHER" id="PTHR30468">
    <property type="entry name" value="ALPHA-KETOGLUTARATE-DEPENDENT SULFONATE DIOXYGENASE"/>
    <property type="match status" value="1"/>
</dbReference>
<comment type="caution">
    <text evidence="8">The sequence shown here is derived from an EMBL/GenBank/DDBJ whole genome shotgun (WGS) entry which is preliminary data.</text>
</comment>
<dbReference type="InterPro" id="IPR042098">
    <property type="entry name" value="TauD-like_sf"/>
</dbReference>
<evidence type="ECO:0000256" key="5">
    <source>
        <dbReference type="ARBA" id="ARBA00023002"/>
    </source>
</evidence>
<protein>
    <submittedName>
        <fullName evidence="8">TfdA family taurine dioxygenase</fullName>
    </submittedName>
</protein>
<evidence type="ECO:0000256" key="2">
    <source>
        <dbReference type="ARBA" id="ARBA00005896"/>
    </source>
</evidence>